<reference evidence="2 3" key="1">
    <citation type="submission" date="2017-09" db="EMBL/GenBank/DDBJ databases">
        <title>Depth-based differentiation of microbial function through sediment-hosted aquifers and enrichment of novel symbionts in the deep terrestrial subsurface.</title>
        <authorList>
            <person name="Probst A.J."/>
            <person name="Ladd B."/>
            <person name="Jarett J.K."/>
            <person name="Geller-Mcgrath D.E."/>
            <person name="Sieber C.M."/>
            <person name="Emerson J.B."/>
            <person name="Anantharaman K."/>
            <person name="Thomas B.C."/>
            <person name="Malmstrom R."/>
            <person name="Stieglmeier M."/>
            <person name="Klingl A."/>
            <person name="Woyke T."/>
            <person name="Ryan C.M."/>
            <person name="Banfield J.F."/>
        </authorList>
    </citation>
    <scope>NUCLEOTIDE SEQUENCE [LARGE SCALE GENOMIC DNA]</scope>
    <source>
        <strain evidence="2">CG11_big_fil_rev_8_21_14_0_20_39_34</strain>
    </source>
</reference>
<accession>A0A2H0N6F4</accession>
<protein>
    <submittedName>
        <fullName evidence="2">Uncharacterized protein</fullName>
    </submittedName>
</protein>
<name>A0A2H0N6F4_9BACT</name>
<evidence type="ECO:0000313" key="3">
    <source>
        <dbReference type="Proteomes" id="UP000229600"/>
    </source>
</evidence>
<dbReference type="AlphaFoldDB" id="A0A2H0N6F4"/>
<dbReference type="Proteomes" id="UP000229600">
    <property type="component" value="Unassembled WGS sequence"/>
</dbReference>
<evidence type="ECO:0000256" key="1">
    <source>
        <dbReference type="SAM" id="MobiDB-lite"/>
    </source>
</evidence>
<sequence length="375" mass="44099">MLNIKNMKEKRGFLERMGAASQNPDQRKENSQINFLNWLGEDLEAHDNWGPTAVWELDHDIIPTGDRDFDLPPQSGALEEKKQEKREREKETREILKDLKQHYILARRGDVEGKKARKNPYVIYIIEGLKKLFFVSDAHNNASFIVDVLGTEDITREEVEMWATKTKEDFRKRVGQDVQVLEDRTTRDDWEQGLRKRLNRLATDIDFIESIHDENWKSNWALGRRFGIHGKHVIRLAELCLKQNPKLNKNDHTEHLGQNETGLDIYRFSPELIEAMENRVRTVQEHHAQQDESGGIWYSCKKLTEMVNAEFHSLERPNFSRGYVEKVVEAICTERKLPFIRNREKITTLKSQKEYSAELLDLIIGYIKKNFDIQE</sequence>
<organism evidence="2 3">
    <name type="scientific">Candidatus Magasanikbacteria bacterium CG11_big_fil_rev_8_21_14_0_20_39_34</name>
    <dbReference type="NCBI Taxonomy" id="1974653"/>
    <lineage>
        <taxon>Bacteria</taxon>
        <taxon>Candidatus Magasanikiibacteriota</taxon>
    </lineage>
</organism>
<feature type="compositionally biased region" description="Basic and acidic residues" evidence="1">
    <location>
        <begin position="78"/>
        <end position="91"/>
    </location>
</feature>
<comment type="caution">
    <text evidence="2">The sequence shown here is derived from an EMBL/GenBank/DDBJ whole genome shotgun (WGS) entry which is preliminary data.</text>
</comment>
<dbReference type="EMBL" id="PCWN01000002">
    <property type="protein sequence ID" value="PIR04472.1"/>
    <property type="molecule type" value="Genomic_DNA"/>
</dbReference>
<gene>
    <name evidence="2" type="ORF">COV59_00640</name>
</gene>
<proteinExistence type="predicted"/>
<evidence type="ECO:0000313" key="2">
    <source>
        <dbReference type="EMBL" id="PIR04472.1"/>
    </source>
</evidence>
<feature type="region of interest" description="Disordered" evidence="1">
    <location>
        <begin position="66"/>
        <end position="91"/>
    </location>
</feature>